<dbReference type="eggNOG" id="COG3716">
    <property type="taxonomic scope" value="Bacteria"/>
</dbReference>
<dbReference type="OrthoDB" id="9795582at2"/>
<feature type="transmembrane region" description="Helical" evidence="1">
    <location>
        <begin position="142"/>
        <end position="159"/>
    </location>
</feature>
<dbReference type="InterPro" id="IPR050303">
    <property type="entry name" value="GatZ_KbaZ_carbometab"/>
</dbReference>
<feature type="transmembrane region" description="Helical" evidence="1">
    <location>
        <begin position="231"/>
        <end position="248"/>
    </location>
</feature>
<dbReference type="AlphaFoldDB" id="X0PCX1"/>
<dbReference type="PATRIC" id="fig|1423734.3.peg.1994"/>
<keyword evidence="1" id="KW-0812">Transmembrane</keyword>
<evidence type="ECO:0000313" key="2">
    <source>
        <dbReference type="EMBL" id="KRM34833.1"/>
    </source>
</evidence>
<feature type="transmembrane region" description="Helical" evidence="1">
    <location>
        <begin position="255"/>
        <end position="275"/>
    </location>
</feature>
<dbReference type="PANTHER" id="PTHR32502">
    <property type="entry name" value="N-ACETYLGALACTOSAMINE PERMEASE II COMPONENT-RELATED"/>
    <property type="match status" value="1"/>
</dbReference>
<dbReference type="Proteomes" id="UP000051236">
    <property type="component" value="Unassembled WGS sequence"/>
</dbReference>
<name>X0PCX1_9LACO</name>
<organism evidence="2 3">
    <name type="scientific">Agrilactobacillus composti DSM 18527 = JCM 14202</name>
    <dbReference type="NCBI Taxonomy" id="1423734"/>
    <lineage>
        <taxon>Bacteria</taxon>
        <taxon>Bacillati</taxon>
        <taxon>Bacillota</taxon>
        <taxon>Bacilli</taxon>
        <taxon>Lactobacillales</taxon>
        <taxon>Lactobacillaceae</taxon>
        <taxon>Agrilactobacillus</taxon>
    </lineage>
</organism>
<dbReference type="STRING" id="1423734.FC83_GL001970"/>
<dbReference type="Pfam" id="PF03613">
    <property type="entry name" value="EIID-AGA"/>
    <property type="match status" value="1"/>
</dbReference>
<sequence length="276" mass="30410">MSTTTNSLTKTDKKNIHSIFWRGFTVMGEMTYVRMQGPGFGWTMMPLLRKLYKNDDDYYAAVARHMQYFNTNPVFLPFLQGIVYSMEKQNAEKPMPDIEESVQGLKVGLMGPLAGLGDSFFTGTWRVITTGIGLGLATQGNILGPLLFLVLFHVPYYFVRYYGGVLGYKVGANYISEAQESGLLSSITKGCSLLGLTMIGAMTYLNVPLKFSVVTKLGGVPFNLQTTLDGILKGLLPLGVVWLLIWLLRKKKISTTWILIGVIVISAVLGGLGIIK</sequence>
<dbReference type="RefSeq" id="WP_035451133.1">
    <property type="nucleotide sequence ID" value="NZ_AZGA01000020.1"/>
</dbReference>
<dbReference type="GO" id="GO:0009401">
    <property type="term" value="P:phosphoenolpyruvate-dependent sugar phosphotransferase system"/>
    <property type="evidence" value="ECO:0007669"/>
    <property type="project" value="InterPro"/>
</dbReference>
<evidence type="ECO:0000313" key="3">
    <source>
        <dbReference type="Proteomes" id="UP000051236"/>
    </source>
</evidence>
<gene>
    <name evidence="2" type="ORF">FC83_GL001970</name>
</gene>
<dbReference type="GO" id="GO:0005886">
    <property type="term" value="C:plasma membrane"/>
    <property type="evidence" value="ECO:0007669"/>
    <property type="project" value="TreeGrafter"/>
</dbReference>
<keyword evidence="1" id="KW-0472">Membrane</keyword>
<dbReference type="PROSITE" id="PS51108">
    <property type="entry name" value="PTS_EIID"/>
    <property type="match status" value="1"/>
</dbReference>
<keyword evidence="3" id="KW-1185">Reference proteome</keyword>
<dbReference type="InterPro" id="IPR004704">
    <property type="entry name" value="PTS_IID_man"/>
</dbReference>
<comment type="caution">
    <text evidence="2">The sequence shown here is derived from an EMBL/GenBank/DDBJ whole genome shotgun (WGS) entry which is preliminary data.</text>
</comment>
<proteinExistence type="predicted"/>
<reference evidence="2 3" key="1">
    <citation type="journal article" date="2015" name="Genome Announc.">
        <title>Expanding the biotechnology potential of lactobacilli through comparative genomics of 213 strains and associated genera.</title>
        <authorList>
            <person name="Sun Z."/>
            <person name="Harris H.M."/>
            <person name="McCann A."/>
            <person name="Guo C."/>
            <person name="Argimon S."/>
            <person name="Zhang W."/>
            <person name="Yang X."/>
            <person name="Jeffery I.B."/>
            <person name="Cooney J.C."/>
            <person name="Kagawa T.F."/>
            <person name="Liu W."/>
            <person name="Song Y."/>
            <person name="Salvetti E."/>
            <person name="Wrobel A."/>
            <person name="Rasinkangas P."/>
            <person name="Parkhill J."/>
            <person name="Rea M.C."/>
            <person name="O'Sullivan O."/>
            <person name="Ritari J."/>
            <person name="Douillard F.P."/>
            <person name="Paul Ross R."/>
            <person name="Yang R."/>
            <person name="Briner A.E."/>
            <person name="Felis G.E."/>
            <person name="de Vos W.M."/>
            <person name="Barrangou R."/>
            <person name="Klaenhammer T.R."/>
            <person name="Caufield P.W."/>
            <person name="Cui Y."/>
            <person name="Zhang H."/>
            <person name="O'Toole P.W."/>
        </authorList>
    </citation>
    <scope>NUCLEOTIDE SEQUENCE [LARGE SCALE GENOMIC DNA]</scope>
    <source>
        <strain evidence="2 3">DSM 18527</strain>
    </source>
</reference>
<evidence type="ECO:0000256" key="1">
    <source>
        <dbReference type="SAM" id="Phobius"/>
    </source>
</evidence>
<dbReference type="EMBL" id="AZGA01000020">
    <property type="protein sequence ID" value="KRM34833.1"/>
    <property type="molecule type" value="Genomic_DNA"/>
</dbReference>
<keyword evidence="1" id="KW-1133">Transmembrane helix</keyword>
<protein>
    <submittedName>
        <fullName evidence="2">PTS system mannose fructose sorbose family IIDsubunit</fullName>
    </submittedName>
</protein>
<accession>X0PCX1</accession>
<dbReference type="PANTHER" id="PTHR32502:SF23">
    <property type="entry name" value="TRANSPORT PROTEIN, PTS SYSTEM"/>
    <property type="match status" value="1"/>
</dbReference>